<accession>A0A0K2S1V9</accession>
<evidence type="ECO:0000256" key="2">
    <source>
        <dbReference type="ARBA" id="ARBA00009942"/>
    </source>
</evidence>
<organism evidence="5">
    <name type="scientific">Rothia mucilaginosa</name>
    <dbReference type="NCBI Taxonomy" id="43675"/>
    <lineage>
        <taxon>Bacteria</taxon>
        <taxon>Bacillati</taxon>
        <taxon>Actinomycetota</taxon>
        <taxon>Actinomycetes</taxon>
        <taxon>Micrococcales</taxon>
        <taxon>Micrococcaceae</taxon>
        <taxon>Rothia</taxon>
    </lineage>
</organism>
<evidence type="ECO:0000256" key="3">
    <source>
        <dbReference type="ARBA" id="ARBA00020129"/>
    </source>
</evidence>
<dbReference type="HAMAP" id="MF_00128">
    <property type="entry name" value="NrdI"/>
    <property type="match status" value="1"/>
</dbReference>
<dbReference type="Pfam" id="PF07972">
    <property type="entry name" value="Flavodoxin_NdrI"/>
    <property type="match status" value="1"/>
</dbReference>
<dbReference type="NCBIfam" id="TIGR00333">
    <property type="entry name" value="nrdI"/>
    <property type="match status" value="1"/>
</dbReference>
<proteinExistence type="inferred from homology"/>
<gene>
    <name evidence="4" type="primary">nrdI</name>
    <name evidence="5" type="ORF">RM6536_1550</name>
</gene>
<dbReference type="Gene3D" id="3.40.50.360">
    <property type="match status" value="1"/>
</dbReference>
<dbReference type="GO" id="GO:0010181">
    <property type="term" value="F:FMN binding"/>
    <property type="evidence" value="ECO:0007669"/>
    <property type="project" value="InterPro"/>
</dbReference>
<evidence type="ECO:0000256" key="1">
    <source>
        <dbReference type="ARBA" id="ARBA00003999"/>
    </source>
</evidence>
<comment type="similarity">
    <text evidence="2 4">Belongs to the NrdI family.</text>
</comment>
<evidence type="ECO:0000256" key="4">
    <source>
        <dbReference type="HAMAP-Rule" id="MF_00128"/>
    </source>
</evidence>
<dbReference type="Proteomes" id="UP000066203">
    <property type="component" value="Chromosome"/>
</dbReference>
<evidence type="ECO:0000313" key="6">
    <source>
        <dbReference type="Proteomes" id="UP000066203"/>
    </source>
</evidence>
<dbReference type="PANTHER" id="PTHR37297:SF1">
    <property type="entry name" value="PROTEIN NRDI"/>
    <property type="match status" value="1"/>
</dbReference>
<dbReference type="RefSeq" id="WP_060824703.1">
    <property type="nucleotide sequence ID" value="NZ_AP014938.1"/>
</dbReference>
<dbReference type="PANTHER" id="PTHR37297">
    <property type="entry name" value="PROTEIN NRDI"/>
    <property type="match status" value="1"/>
</dbReference>
<name>A0A0K2S1V9_9MICC</name>
<sequence length="176" mass="19402">MSTALTPNPVDEHAEIRKILMDARNASEGRATADELDDTAPLIVYFSSISGNTHKFVEKIRARRLRLPLRTGEDTLILDEPFVLVVPTYGKPEGAGNVPPQVVKFLNVEQNRQHMLGVIGSGNTNFGPLFGIAADIVAKKCEVPVLFKFELMGTDSDVEKVNEGLEAFWTQNCPQH</sequence>
<dbReference type="InterPro" id="IPR020852">
    <property type="entry name" value="RNR_Ib_NrdI_bac"/>
</dbReference>
<dbReference type="AlphaFoldDB" id="A0A0K2S1V9"/>
<protein>
    <recommendedName>
        <fullName evidence="3 4">Protein NrdI</fullName>
    </recommendedName>
</protein>
<dbReference type="SUPFAM" id="SSF52218">
    <property type="entry name" value="Flavoproteins"/>
    <property type="match status" value="1"/>
</dbReference>
<evidence type="ECO:0000313" key="5">
    <source>
        <dbReference type="EMBL" id="BAS20797.1"/>
    </source>
</evidence>
<reference evidence="6" key="1">
    <citation type="submission" date="2015-08" db="EMBL/GenBank/DDBJ databases">
        <title>Complete genome sequence of Rothia mucilaginosa strain NUM-Rm6536.</title>
        <authorList>
            <person name="Nambu T."/>
        </authorList>
    </citation>
    <scope>NUCLEOTIDE SEQUENCE [LARGE SCALE GENOMIC DNA]</scope>
    <source>
        <strain evidence="6">NUM-Rm6536</strain>
    </source>
</reference>
<dbReference type="InterPro" id="IPR029039">
    <property type="entry name" value="Flavoprotein-like_sf"/>
</dbReference>
<dbReference type="EMBL" id="AP014938">
    <property type="protein sequence ID" value="BAS20797.1"/>
    <property type="molecule type" value="Genomic_DNA"/>
</dbReference>
<dbReference type="InterPro" id="IPR004465">
    <property type="entry name" value="RNR_NrdI"/>
</dbReference>
<comment type="function">
    <text evidence="1 4">Probably involved in ribonucleotide reductase function.</text>
</comment>
<dbReference type="PATRIC" id="fig|43675.28.peg.1586"/>